<dbReference type="AlphaFoldDB" id="A0A2S9YH37"/>
<organism evidence="2 3">
    <name type="scientific">Enhygromyxa salina</name>
    <dbReference type="NCBI Taxonomy" id="215803"/>
    <lineage>
        <taxon>Bacteria</taxon>
        <taxon>Pseudomonadati</taxon>
        <taxon>Myxococcota</taxon>
        <taxon>Polyangia</taxon>
        <taxon>Nannocystales</taxon>
        <taxon>Nannocystaceae</taxon>
        <taxon>Enhygromyxa</taxon>
    </lineage>
</organism>
<dbReference type="OrthoDB" id="9900935at2"/>
<dbReference type="RefSeq" id="WP_106390272.1">
    <property type="nucleotide sequence ID" value="NZ_PVNK01000043.1"/>
</dbReference>
<sequence>MRHRPIVLTALLLSSLACSPARLAQMSAEPTACPAEQIEISEANQPMEGPSSWTATCLAQSDAVEQKWFCSRMHEKVICTEDPR</sequence>
<evidence type="ECO:0000313" key="2">
    <source>
        <dbReference type="EMBL" id="PRQ04351.1"/>
    </source>
</evidence>
<proteinExistence type="predicted"/>
<reference evidence="2 3" key="1">
    <citation type="submission" date="2018-03" db="EMBL/GenBank/DDBJ databases">
        <title>Draft Genome Sequences of the Obligatory Marine Myxobacteria Enhygromyxa salina SWB005.</title>
        <authorList>
            <person name="Poehlein A."/>
            <person name="Moghaddam J.A."/>
            <person name="Harms H."/>
            <person name="Alanjari M."/>
            <person name="Koenig G.M."/>
            <person name="Daniel R."/>
            <person name="Schaeberle T.F."/>
        </authorList>
    </citation>
    <scope>NUCLEOTIDE SEQUENCE [LARGE SCALE GENOMIC DNA]</scope>
    <source>
        <strain evidence="2 3">SWB005</strain>
    </source>
</reference>
<name>A0A2S9YH37_9BACT</name>
<dbReference type="Proteomes" id="UP000237968">
    <property type="component" value="Unassembled WGS sequence"/>
</dbReference>
<feature type="chain" id="PRO_5015780238" description="Lipoprotein" evidence="1">
    <location>
        <begin position="24"/>
        <end position="84"/>
    </location>
</feature>
<gene>
    <name evidence="2" type="ORF">ENSA5_08290</name>
</gene>
<dbReference type="EMBL" id="PVNK01000043">
    <property type="protein sequence ID" value="PRQ04351.1"/>
    <property type="molecule type" value="Genomic_DNA"/>
</dbReference>
<dbReference type="PROSITE" id="PS51257">
    <property type="entry name" value="PROKAR_LIPOPROTEIN"/>
    <property type="match status" value="1"/>
</dbReference>
<evidence type="ECO:0000313" key="3">
    <source>
        <dbReference type="Proteomes" id="UP000237968"/>
    </source>
</evidence>
<keyword evidence="3" id="KW-1185">Reference proteome</keyword>
<keyword evidence="1" id="KW-0732">Signal</keyword>
<feature type="signal peptide" evidence="1">
    <location>
        <begin position="1"/>
        <end position="23"/>
    </location>
</feature>
<accession>A0A2S9YH37</accession>
<evidence type="ECO:0008006" key="4">
    <source>
        <dbReference type="Google" id="ProtNLM"/>
    </source>
</evidence>
<protein>
    <recommendedName>
        <fullName evidence="4">Lipoprotein</fullName>
    </recommendedName>
</protein>
<evidence type="ECO:0000256" key="1">
    <source>
        <dbReference type="SAM" id="SignalP"/>
    </source>
</evidence>
<comment type="caution">
    <text evidence="2">The sequence shown here is derived from an EMBL/GenBank/DDBJ whole genome shotgun (WGS) entry which is preliminary data.</text>
</comment>